<accession>A0A645ACI0</accession>
<gene>
    <name evidence="1" type="ORF">SDC9_97635</name>
</gene>
<dbReference type="InterPro" id="IPR013784">
    <property type="entry name" value="Carb-bd-like_fold"/>
</dbReference>
<dbReference type="SUPFAM" id="SSF49452">
    <property type="entry name" value="Starch-binding domain-like"/>
    <property type="match status" value="1"/>
</dbReference>
<dbReference type="GO" id="GO:0030246">
    <property type="term" value="F:carbohydrate binding"/>
    <property type="evidence" value="ECO:0007669"/>
    <property type="project" value="InterPro"/>
</dbReference>
<sequence>MMKKRQLIFTLMVIILICLIFFEDNSLVAFGQITPPQYANSGRISGVIYYNDGETPLFLNNTTGIVEITNSTTYDLVAELYTNSSGYFITPYIPSGEYQVHIGGVSGNSIISISDFINATVVAGQVTTVNVQTSRTPID</sequence>
<dbReference type="AlphaFoldDB" id="A0A645ACI0"/>
<organism evidence="1">
    <name type="scientific">bioreactor metagenome</name>
    <dbReference type="NCBI Taxonomy" id="1076179"/>
    <lineage>
        <taxon>unclassified sequences</taxon>
        <taxon>metagenomes</taxon>
        <taxon>ecological metagenomes</taxon>
    </lineage>
</organism>
<evidence type="ECO:0008006" key="2">
    <source>
        <dbReference type="Google" id="ProtNLM"/>
    </source>
</evidence>
<protein>
    <recommendedName>
        <fullName evidence="2">Carboxypeptidase regulatory-like domain-containing protein</fullName>
    </recommendedName>
</protein>
<name>A0A645ACI0_9ZZZZ</name>
<reference evidence="1" key="1">
    <citation type="submission" date="2019-08" db="EMBL/GenBank/DDBJ databases">
        <authorList>
            <person name="Kucharzyk K."/>
            <person name="Murdoch R.W."/>
            <person name="Higgins S."/>
            <person name="Loffler F."/>
        </authorList>
    </citation>
    <scope>NUCLEOTIDE SEQUENCE</scope>
</reference>
<evidence type="ECO:0000313" key="1">
    <source>
        <dbReference type="EMBL" id="MPM50889.1"/>
    </source>
</evidence>
<dbReference type="EMBL" id="VSSQ01013170">
    <property type="protein sequence ID" value="MPM50889.1"/>
    <property type="molecule type" value="Genomic_DNA"/>
</dbReference>
<proteinExistence type="predicted"/>
<comment type="caution">
    <text evidence="1">The sequence shown here is derived from an EMBL/GenBank/DDBJ whole genome shotgun (WGS) entry which is preliminary data.</text>
</comment>